<dbReference type="AlphaFoldDB" id="A0A4U1J1T8"/>
<reference evidence="9 10" key="1">
    <citation type="submission" date="2019-04" db="EMBL/GenBank/DDBJ databases">
        <authorList>
            <person name="Li Y."/>
            <person name="Wang J."/>
        </authorList>
    </citation>
    <scope>NUCLEOTIDE SEQUENCE [LARGE SCALE GENOMIC DNA]</scope>
    <source>
        <strain evidence="9 10">DSM 14668</strain>
    </source>
</reference>
<evidence type="ECO:0000259" key="8">
    <source>
        <dbReference type="Pfam" id="PF01694"/>
    </source>
</evidence>
<accession>A0A4U1J1T8</accession>
<feature type="transmembrane region" description="Helical" evidence="7">
    <location>
        <begin position="57"/>
        <end position="75"/>
    </location>
</feature>
<feature type="domain" description="Peptidase S54 rhomboid" evidence="8">
    <location>
        <begin position="48"/>
        <end position="184"/>
    </location>
</feature>
<evidence type="ECO:0000313" key="10">
    <source>
        <dbReference type="Proteomes" id="UP000309215"/>
    </source>
</evidence>
<feature type="transmembrane region" description="Helical" evidence="7">
    <location>
        <begin position="147"/>
        <end position="166"/>
    </location>
</feature>
<keyword evidence="5" id="KW-0802">TPR repeat</keyword>
<dbReference type="InterPro" id="IPR022764">
    <property type="entry name" value="Peptidase_S54_rhomboid_dom"/>
</dbReference>
<evidence type="ECO:0000256" key="3">
    <source>
        <dbReference type="ARBA" id="ARBA00022989"/>
    </source>
</evidence>
<dbReference type="SMART" id="SM00028">
    <property type="entry name" value="TPR"/>
    <property type="match status" value="3"/>
</dbReference>
<feature type="transmembrane region" description="Helical" evidence="7">
    <location>
        <begin position="109"/>
        <end position="127"/>
    </location>
</feature>
<feature type="region of interest" description="Disordered" evidence="6">
    <location>
        <begin position="371"/>
        <end position="393"/>
    </location>
</feature>
<dbReference type="Pfam" id="PF01694">
    <property type="entry name" value="Rhomboid"/>
    <property type="match status" value="1"/>
</dbReference>
<dbReference type="RefSeq" id="WP_136933056.1">
    <property type="nucleotide sequence ID" value="NZ_SSMQ01000043.1"/>
</dbReference>
<dbReference type="Proteomes" id="UP000309215">
    <property type="component" value="Unassembled WGS sequence"/>
</dbReference>
<evidence type="ECO:0000256" key="5">
    <source>
        <dbReference type="PROSITE-ProRule" id="PRU00339"/>
    </source>
</evidence>
<feature type="transmembrane region" description="Helical" evidence="7">
    <location>
        <begin position="197"/>
        <end position="219"/>
    </location>
</feature>
<dbReference type="SUPFAM" id="SSF48452">
    <property type="entry name" value="TPR-like"/>
    <property type="match status" value="1"/>
</dbReference>
<feature type="repeat" description="TPR" evidence="5">
    <location>
        <begin position="264"/>
        <end position="297"/>
    </location>
</feature>
<dbReference type="PANTHER" id="PTHR43066">
    <property type="entry name" value="RHOMBOID-RELATED PROTEIN"/>
    <property type="match status" value="1"/>
</dbReference>
<dbReference type="GO" id="GO:0006508">
    <property type="term" value="P:proteolysis"/>
    <property type="evidence" value="ECO:0007669"/>
    <property type="project" value="UniProtKB-KW"/>
</dbReference>
<dbReference type="PROSITE" id="PS50005">
    <property type="entry name" value="TPR"/>
    <property type="match status" value="2"/>
</dbReference>
<dbReference type="EMBL" id="SSMQ01000043">
    <property type="protein sequence ID" value="TKD00917.1"/>
    <property type="molecule type" value="Genomic_DNA"/>
</dbReference>
<comment type="subcellular location">
    <subcellularLocation>
        <location evidence="1">Membrane</location>
        <topology evidence="1">Multi-pass membrane protein</topology>
    </subcellularLocation>
</comment>
<dbReference type="Pfam" id="PF14559">
    <property type="entry name" value="TPR_19"/>
    <property type="match status" value="1"/>
</dbReference>
<dbReference type="PANTHER" id="PTHR43066:SF11">
    <property type="entry name" value="PEPTIDASE S54 RHOMBOID DOMAIN-CONTAINING PROTEIN"/>
    <property type="match status" value="1"/>
</dbReference>
<dbReference type="PROSITE" id="PS50293">
    <property type="entry name" value="TPR_REGION"/>
    <property type="match status" value="1"/>
</dbReference>
<dbReference type="GO" id="GO:0016020">
    <property type="term" value="C:membrane"/>
    <property type="evidence" value="ECO:0007669"/>
    <property type="project" value="UniProtKB-SubCell"/>
</dbReference>
<keyword evidence="9" id="KW-0645">Protease</keyword>
<keyword evidence="3 7" id="KW-1133">Transmembrane helix</keyword>
<evidence type="ECO:0000256" key="4">
    <source>
        <dbReference type="ARBA" id="ARBA00023136"/>
    </source>
</evidence>
<feature type="transmembrane region" description="Helical" evidence="7">
    <location>
        <begin position="172"/>
        <end position="190"/>
    </location>
</feature>
<dbReference type="SUPFAM" id="SSF144091">
    <property type="entry name" value="Rhomboid-like"/>
    <property type="match status" value="1"/>
</dbReference>
<sequence>MKKPPPVSEFVRFPITAGVAMLALFVTVLDASGRSIQPLVMNVRAFEGEPWRLVTSALPHANALHLVFNIAWLWVLGTMLEERFGSFRLLGLVLLFAAGSAAAEYAAFVGGIGLSGVVYGLFGLAWVLDRADARMRGTVDARSTQLFIVWFFFCIATTVFDVLPVANVAHGVGALLGVLMGLVITGGLRVARRRASVRAGAGLGVLLVVAASGAGATVLRPRVNVSKDGGGDSARLAYEAFDAGNFDEAISRYEKALEVSPKSATFWYNLGIAYARKGKLDDATRAYTQAVALAPENTGMKRTLVDTKRSRADAAQADGKHDEAIRLYEEVLALDGDDAFSLYSLSRTYEELGRHEEAGRLRARAVALHVDPGNGPAEPSFDVDAGIERDAGP</sequence>
<evidence type="ECO:0000256" key="6">
    <source>
        <dbReference type="SAM" id="MobiDB-lite"/>
    </source>
</evidence>
<keyword evidence="2 7" id="KW-0812">Transmembrane</keyword>
<dbReference type="GO" id="GO:0004252">
    <property type="term" value="F:serine-type endopeptidase activity"/>
    <property type="evidence" value="ECO:0007669"/>
    <property type="project" value="InterPro"/>
</dbReference>
<dbReference type="Pfam" id="PF13432">
    <property type="entry name" value="TPR_16"/>
    <property type="match status" value="1"/>
</dbReference>
<dbReference type="InterPro" id="IPR035952">
    <property type="entry name" value="Rhomboid-like_sf"/>
</dbReference>
<comment type="caution">
    <text evidence="9">The sequence shown here is derived from an EMBL/GenBank/DDBJ whole genome shotgun (WGS) entry which is preliminary data.</text>
</comment>
<evidence type="ECO:0000256" key="2">
    <source>
        <dbReference type="ARBA" id="ARBA00022692"/>
    </source>
</evidence>
<evidence type="ECO:0000256" key="1">
    <source>
        <dbReference type="ARBA" id="ARBA00004141"/>
    </source>
</evidence>
<keyword evidence="9" id="KW-0378">Hydrolase</keyword>
<gene>
    <name evidence="9" type="ORF">E8A74_32770</name>
</gene>
<evidence type="ECO:0000313" key="9">
    <source>
        <dbReference type="EMBL" id="TKD00917.1"/>
    </source>
</evidence>
<keyword evidence="4 7" id="KW-0472">Membrane</keyword>
<evidence type="ECO:0000256" key="7">
    <source>
        <dbReference type="SAM" id="Phobius"/>
    </source>
</evidence>
<protein>
    <submittedName>
        <fullName evidence="9">Rhomboid family intramembrane serine protease</fullName>
    </submittedName>
</protein>
<organism evidence="9 10">
    <name type="scientific">Polyangium fumosum</name>
    <dbReference type="NCBI Taxonomy" id="889272"/>
    <lineage>
        <taxon>Bacteria</taxon>
        <taxon>Pseudomonadati</taxon>
        <taxon>Myxococcota</taxon>
        <taxon>Polyangia</taxon>
        <taxon>Polyangiales</taxon>
        <taxon>Polyangiaceae</taxon>
        <taxon>Polyangium</taxon>
    </lineage>
</organism>
<feature type="repeat" description="TPR" evidence="5">
    <location>
        <begin position="230"/>
        <end position="263"/>
    </location>
</feature>
<dbReference type="Gene3D" id="1.25.40.10">
    <property type="entry name" value="Tetratricopeptide repeat domain"/>
    <property type="match status" value="2"/>
</dbReference>
<dbReference type="InterPro" id="IPR019734">
    <property type="entry name" value="TPR_rpt"/>
</dbReference>
<dbReference type="InterPro" id="IPR011990">
    <property type="entry name" value="TPR-like_helical_dom_sf"/>
</dbReference>
<keyword evidence="10" id="KW-1185">Reference proteome</keyword>
<name>A0A4U1J1T8_9BACT</name>
<proteinExistence type="predicted"/>
<dbReference type="Gene3D" id="1.20.1540.10">
    <property type="entry name" value="Rhomboid-like"/>
    <property type="match status" value="1"/>
</dbReference>
<dbReference type="OrthoDB" id="9778341at2"/>